<gene>
    <name evidence="4" type="primary">glmE</name>
    <name evidence="5" type="ORF">DesyoDRAFT_4287</name>
</gene>
<dbReference type="SUPFAM" id="SSF51703">
    <property type="entry name" value="Cobalamin (vitamin B12)-dependent enzymes"/>
    <property type="match status" value="1"/>
</dbReference>
<accession>H5XXN6</accession>
<feature type="binding site" evidence="4">
    <location>
        <position position="295"/>
    </location>
    <ligand>
        <name>adenosylcob(III)alamin</name>
        <dbReference type="ChEBI" id="CHEBI:18408"/>
    </ligand>
</feature>
<comment type="pathway">
    <text evidence="4">Amino-acid degradation; L-glutamate degradation via mesaconate pathway; acetate and pyruvate from L-glutamate: step 1/4.</text>
</comment>
<comment type="function">
    <text evidence="4">Catalyzes the carbon skeleton rearrangement of L-glutamate to L-threo-3-methylaspartate ((2S,3S)-3-methylaspartate).</text>
</comment>
<keyword evidence="1 4" id="KW-0846">Cobalamin</keyword>
<dbReference type="EC" id="5.4.99.1" evidence="4"/>
<evidence type="ECO:0000256" key="1">
    <source>
        <dbReference type="ARBA" id="ARBA00022628"/>
    </source>
</evidence>
<feature type="binding site" evidence="4">
    <location>
        <position position="64"/>
    </location>
    <ligand>
        <name>L-glutamate</name>
        <dbReference type="ChEBI" id="CHEBI:29985"/>
    </ligand>
</feature>
<keyword evidence="6" id="KW-1185">Reference proteome</keyword>
<dbReference type="InterPro" id="IPR006396">
    <property type="entry name" value="Glu_mut_E"/>
</dbReference>
<feature type="binding site" evidence="4">
    <location>
        <position position="324"/>
    </location>
    <ligand>
        <name>adenosylcob(III)alamin</name>
        <dbReference type="ChEBI" id="CHEBI:18408"/>
    </ligand>
</feature>
<dbReference type="Proteomes" id="UP000005104">
    <property type="component" value="Chromosome"/>
</dbReference>
<proteinExistence type="inferred from homology"/>
<dbReference type="UniPathway" id="UPA00561">
    <property type="reaction ID" value="UER00617"/>
</dbReference>
<dbReference type="Gene3D" id="3.90.970.10">
    <property type="match status" value="1"/>
</dbReference>
<evidence type="ECO:0000256" key="3">
    <source>
        <dbReference type="ARBA" id="ARBA00023285"/>
    </source>
</evidence>
<evidence type="ECO:0000313" key="5">
    <source>
        <dbReference type="EMBL" id="EHQ91242.1"/>
    </source>
</evidence>
<dbReference type="HOGENOM" id="CLU_029922_0_0_9"/>
<feature type="binding site" evidence="4">
    <location>
        <position position="175"/>
    </location>
    <ligand>
        <name>L-glutamate</name>
        <dbReference type="ChEBI" id="CHEBI:29985"/>
    </ligand>
</feature>
<protein>
    <recommendedName>
        <fullName evidence="4">Glutamate mutase epsilon subunit</fullName>
        <ecNumber evidence="4">5.4.99.1</ecNumber>
    </recommendedName>
    <alternativeName>
        <fullName evidence="4">Glutamate mutase E chain</fullName>
    </alternativeName>
    <alternativeName>
        <fullName evidence="4">Glutamate mutase large subunit</fullName>
    </alternativeName>
    <alternativeName>
        <fullName evidence="4">Methylaspartate mutase</fullName>
    </alternativeName>
</protein>
<comment type="caution">
    <text evidence="4">Lacks conserved residue(s) required for the propagation of feature annotation.</text>
</comment>
<comment type="catalytic activity">
    <reaction evidence="4">
        <text>(2S,3S)-3-methyl-L-aspartate = L-glutamate</text>
        <dbReference type="Rhea" id="RHEA:12857"/>
        <dbReference type="ChEBI" id="CHEBI:29985"/>
        <dbReference type="ChEBI" id="CHEBI:58724"/>
        <dbReference type="EC" id="5.4.99.1"/>
    </reaction>
</comment>
<feature type="binding site" evidence="4">
    <location>
        <position position="179"/>
    </location>
    <ligand>
        <name>L-glutamate</name>
        <dbReference type="ChEBI" id="CHEBI:29985"/>
    </ligand>
</feature>
<dbReference type="PIRSF" id="PIRSF001495">
    <property type="entry name" value="Met_asp_mut_epsi"/>
    <property type="match status" value="1"/>
</dbReference>
<evidence type="ECO:0000256" key="4">
    <source>
        <dbReference type="HAMAP-Rule" id="MF_01923"/>
    </source>
</evidence>
<dbReference type="Pfam" id="PF06368">
    <property type="entry name" value="Met_asp_mut_E"/>
    <property type="match status" value="1"/>
</dbReference>
<dbReference type="GO" id="GO:0019670">
    <property type="term" value="P:anaerobic L-glutamate catabolic process"/>
    <property type="evidence" value="ECO:0007669"/>
    <property type="project" value="InterPro"/>
</dbReference>
<evidence type="ECO:0000256" key="2">
    <source>
        <dbReference type="ARBA" id="ARBA00023235"/>
    </source>
</evidence>
<dbReference type="InterPro" id="IPR016176">
    <property type="entry name" value="Cbl-dep_enz_cat"/>
</dbReference>
<organism evidence="5 6">
    <name type="scientific">Desulfosporosinus youngiae DSM 17734</name>
    <dbReference type="NCBI Taxonomy" id="768710"/>
    <lineage>
        <taxon>Bacteria</taxon>
        <taxon>Bacillati</taxon>
        <taxon>Bacillota</taxon>
        <taxon>Clostridia</taxon>
        <taxon>Eubacteriales</taxon>
        <taxon>Desulfitobacteriaceae</taxon>
        <taxon>Desulfosporosinus</taxon>
    </lineage>
</organism>
<feature type="binding site" evidence="4">
    <location>
        <begin position="147"/>
        <end position="148"/>
    </location>
    <ligand>
        <name>L-glutamate</name>
        <dbReference type="ChEBI" id="CHEBI:29985"/>
    </ligand>
</feature>
<feature type="binding site" evidence="4">
    <location>
        <position position="98"/>
    </location>
    <ligand>
        <name>L-glutamate</name>
        <dbReference type="ChEBI" id="CHEBI:29985"/>
    </ligand>
</feature>
<dbReference type="GO" id="GO:0019553">
    <property type="term" value="P:L-glutamate catabolic process via L-citramalate"/>
    <property type="evidence" value="ECO:0007669"/>
    <property type="project" value="UniProtKB-UniRule"/>
</dbReference>
<dbReference type="GO" id="GO:0031419">
    <property type="term" value="F:cobalamin binding"/>
    <property type="evidence" value="ECO:0007669"/>
    <property type="project" value="UniProtKB-KW"/>
</dbReference>
<feature type="binding site" evidence="4">
    <location>
        <position position="169"/>
    </location>
    <ligand>
        <name>L-glutamate</name>
        <dbReference type="ChEBI" id="CHEBI:29985"/>
    </ligand>
</feature>
<keyword evidence="2 4" id="KW-0413">Isomerase</keyword>
<comment type="subunit">
    <text evidence="4">Heterotetramer composed of 2 epsilon subunits (GlmE) and 2 sigma subunits (GlmS). GlmE exists as a homodimer and GlmS as a monomer.</text>
</comment>
<dbReference type="EMBL" id="CM001441">
    <property type="protein sequence ID" value="EHQ91242.1"/>
    <property type="molecule type" value="Genomic_DNA"/>
</dbReference>
<dbReference type="OrthoDB" id="9763360at2"/>
<feature type="binding site" evidence="4">
    <location>
        <position position="332"/>
    </location>
    <ligand>
        <name>adenosylcob(III)alamin</name>
        <dbReference type="ChEBI" id="CHEBI:18408"/>
    </ligand>
</feature>
<feature type="binding site" evidence="4">
    <location>
        <position position="66"/>
    </location>
    <ligand>
        <name>adenosylcob(III)alamin</name>
        <dbReference type="ChEBI" id="CHEBI:18408"/>
    </ligand>
</feature>
<dbReference type="CDD" id="cd00245">
    <property type="entry name" value="Glm_e"/>
    <property type="match status" value="1"/>
</dbReference>
<dbReference type="GO" id="GO:0050097">
    <property type="term" value="F:methylaspartate mutase activity"/>
    <property type="evidence" value="ECO:0007669"/>
    <property type="project" value="UniProtKB-UniRule"/>
</dbReference>
<name>H5XXN6_9FIRM</name>
<feature type="binding site" evidence="4">
    <location>
        <position position="178"/>
    </location>
    <ligand>
        <name>adenosylcob(III)alamin</name>
        <dbReference type="ChEBI" id="CHEBI:18408"/>
    </ligand>
</feature>
<dbReference type="eggNOG" id="COG4865">
    <property type="taxonomic scope" value="Bacteria"/>
</dbReference>
<dbReference type="RefSeq" id="WP_007786080.1">
    <property type="nucleotide sequence ID" value="NZ_CM001441.1"/>
</dbReference>
<comment type="similarity">
    <text evidence="4">Belongs to the methylaspartate mutase GlmE subunit family.</text>
</comment>
<dbReference type="NCBIfam" id="TIGR01503">
    <property type="entry name" value="MthylAspMut_E"/>
    <property type="match status" value="1"/>
</dbReference>
<feature type="binding site" evidence="4">
    <location>
        <position position="328"/>
    </location>
    <ligand>
        <name>adenosylcob(III)alamin</name>
        <dbReference type="ChEBI" id="CHEBI:18408"/>
    </ligand>
</feature>
<dbReference type="InterPro" id="IPR014714">
    <property type="entry name" value="Glu_mut_E_C_dom_sf"/>
</dbReference>
<dbReference type="HAMAP" id="MF_01923">
    <property type="entry name" value="Me_Asp_mutase_E"/>
    <property type="match status" value="1"/>
</dbReference>
<sequence length="481" mass="52864">MRNKRLETDEFKARRQEVLKQWPTGEGVNFQEAVAYHKAMPRENVFAEVLAKAKAEGRTLAQPRAGVSLIDEHIAMLKYLQEEGGADLLPTTIDSLTRQNRYGEAGKAMDEGKIAGHSMLTGFPAINYGVVACREVNESVKLPCQVRHGTPDARLLAEITLAGGFTDFEGGGISYNIPYAKNISLEETITNWQYVDRLVGMYEEYGVRINREPFGPLTGTLVPPCISHSVSMIEALLAAEQGVKNISLGYGQCGNLIQDIAAVQSLIELGEEYLARFHYQGVMLTSVFHQWMGGFPQDESKAFGVISWGAATVALAKATKVLVKSPYEAIGISTKEANASGIKATKQILSMLKDQSFPDTPELLREKELIKSETRSILNKVLELGEGDIALGTVKGFEAGVLDIPFAPSRFNAGRILPVRDSQGAVRILDHGNLPLSKECLDFHRERIAERGKEEGREPSFQMVVDDIYAIGKGRLIGRPR</sequence>
<dbReference type="STRING" id="768710.DesyoDRAFT_4287"/>
<dbReference type="AlphaFoldDB" id="H5XXN6"/>
<reference evidence="5 6" key="1">
    <citation type="submission" date="2011-11" db="EMBL/GenBank/DDBJ databases">
        <title>The Noncontiguous Finished genome of Desulfosporosinus youngiae DSM 17734.</title>
        <authorList>
            <consortium name="US DOE Joint Genome Institute (JGI-PGF)"/>
            <person name="Lucas S."/>
            <person name="Han J."/>
            <person name="Lapidus A."/>
            <person name="Cheng J.-F."/>
            <person name="Goodwin L."/>
            <person name="Pitluck S."/>
            <person name="Peters L."/>
            <person name="Ovchinnikova G."/>
            <person name="Lu M."/>
            <person name="Land M.L."/>
            <person name="Hauser L."/>
            <person name="Pester M."/>
            <person name="Spring S."/>
            <person name="Ollivier B."/>
            <person name="Rattei T."/>
            <person name="Klenk H.-P."/>
            <person name="Wagner M."/>
            <person name="Loy A."/>
            <person name="Woyke T.J."/>
        </authorList>
    </citation>
    <scope>NUCLEOTIDE SEQUENCE [LARGE SCALE GENOMIC DNA]</scope>
    <source>
        <strain evidence="5 6">DSM 17734</strain>
    </source>
</reference>
<comment type="cofactor">
    <cofactor evidence="4">
        <name>adenosylcob(III)alamin</name>
        <dbReference type="ChEBI" id="CHEBI:18408"/>
    </cofactor>
</comment>
<dbReference type="Gene3D" id="3.20.20.240">
    <property type="entry name" value="Methylmalonyl-CoA mutase"/>
    <property type="match status" value="1"/>
</dbReference>
<keyword evidence="3 4" id="KW-0170">Cobalt</keyword>
<evidence type="ECO:0000313" key="6">
    <source>
        <dbReference type="Proteomes" id="UP000005104"/>
    </source>
</evidence>